<keyword evidence="1" id="KW-0805">Transcription regulation</keyword>
<dbReference type="PRINTS" id="PR00032">
    <property type="entry name" value="HTHARAC"/>
</dbReference>
<evidence type="ECO:0000256" key="4">
    <source>
        <dbReference type="PROSITE-ProRule" id="PRU00169"/>
    </source>
</evidence>
<feature type="domain" description="Response regulatory" evidence="6">
    <location>
        <begin position="6"/>
        <end position="123"/>
    </location>
</feature>
<dbReference type="InterPro" id="IPR011006">
    <property type="entry name" value="CheY-like_superfamily"/>
</dbReference>
<dbReference type="GO" id="GO:0003700">
    <property type="term" value="F:DNA-binding transcription factor activity"/>
    <property type="evidence" value="ECO:0007669"/>
    <property type="project" value="InterPro"/>
</dbReference>
<keyword evidence="8" id="KW-1185">Reference proteome</keyword>
<evidence type="ECO:0000313" key="8">
    <source>
        <dbReference type="Proteomes" id="UP000295636"/>
    </source>
</evidence>
<evidence type="ECO:0000259" key="5">
    <source>
        <dbReference type="PROSITE" id="PS01124"/>
    </source>
</evidence>
<gene>
    <name evidence="7" type="ORF">E1757_17730</name>
</gene>
<dbReference type="PROSITE" id="PS50110">
    <property type="entry name" value="RESPONSE_REGULATORY"/>
    <property type="match status" value="1"/>
</dbReference>
<keyword evidence="4" id="KW-0597">Phosphoprotein</keyword>
<comment type="caution">
    <text evidence="7">The sequence shown here is derived from an EMBL/GenBank/DDBJ whole genome shotgun (WGS) entry which is preliminary data.</text>
</comment>
<dbReference type="Proteomes" id="UP000295636">
    <property type="component" value="Unassembled WGS sequence"/>
</dbReference>
<dbReference type="RefSeq" id="WP_133230467.1">
    <property type="nucleotide sequence ID" value="NZ_SMRT01000008.1"/>
</dbReference>
<evidence type="ECO:0000256" key="3">
    <source>
        <dbReference type="ARBA" id="ARBA00023163"/>
    </source>
</evidence>
<dbReference type="Pfam" id="PF12833">
    <property type="entry name" value="HTH_18"/>
    <property type="match status" value="1"/>
</dbReference>
<dbReference type="InterPro" id="IPR001789">
    <property type="entry name" value="Sig_transdc_resp-reg_receiver"/>
</dbReference>
<dbReference type="CDD" id="cd17536">
    <property type="entry name" value="REC_YesN-like"/>
    <property type="match status" value="1"/>
</dbReference>
<dbReference type="SUPFAM" id="SSF46689">
    <property type="entry name" value="Homeodomain-like"/>
    <property type="match status" value="2"/>
</dbReference>
<dbReference type="SUPFAM" id="SSF52172">
    <property type="entry name" value="CheY-like"/>
    <property type="match status" value="1"/>
</dbReference>
<dbReference type="InterPro" id="IPR009057">
    <property type="entry name" value="Homeodomain-like_sf"/>
</dbReference>
<evidence type="ECO:0000313" key="7">
    <source>
        <dbReference type="EMBL" id="TDF96233.1"/>
    </source>
</evidence>
<dbReference type="InterPro" id="IPR018062">
    <property type="entry name" value="HTH_AraC-typ_CS"/>
</dbReference>
<dbReference type="OrthoDB" id="9794370at2"/>
<evidence type="ECO:0000259" key="6">
    <source>
        <dbReference type="PROSITE" id="PS50110"/>
    </source>
</evidence>
<dbReference type="PANTHER" id="PTHR43280:SF2">
    <property type="entry name" value="HTH-TYPE TRANSCRIPTIONAL REGULATOR EXSA"/>
    <property type="match status" value="1"/>
</dbReference>
<dbReference type="GO" id="GO:0000160">
    <property type="term" value="P:phosphorelay signal transduction system"/>
    <property type="evidence" value="ECO:0007669"/>
    <property type="project" value="InterPro"/>
</dbReference>
<dbReference type="InterPro" id="IPR020449">
    <property type="entry name" value="Tscrpt_reg_AraC-type_HTH"/>
</dbReference>
<protein>
    <submittedName>
        <fullName evidence="7">Response regulator</fullName>
    </submittedName>
</protein>
<dbReference type="Gene3D" id="3.40.50.2300">
    <property type="match status" value="1"/>
</dbReference>
<name>A0A4R5KKZ3_9BACL</name>
<accession>A0A4R5KKZ3</accession>
<dbReference type="GO" id="GO:0043565">
    <property type="term" value="F:sequence-specific DNA binding"/>
    <property type="evidence" value="ECO:0007669"/>
    <property type="project" value="InterPro"/>
</dbReference>
<dbReference type="Pfam" id="PF00072">
    <property type="entry name" value="Response_reg"/>
    <property type="match status" value="1"/>
</dbReference>
<dbReference type="PROSITE" id="PS01124">
    <property type="entry name" value="HTH_ARAC_FAMILY_2"/>
    <property type="match status" value="1"/>
</dbReference>
<feature type="modified residue" description="4-aspartylphosphate" evidence="4">
    <location>
        <position position="58"/>
    </location>
</feature>
<dbReference type="PROSITE" id="PS00041">
    <property type="entry name" value="HTH_ARAC_FAMILY_1"/>
    <property type="match status" value="1"/>
</dbReference>
<feature type="domain" description="HTH araC/xylS-type" evidence="5">
    <location>
        <begin position="421"/>
        <end position="519"/>
    </location>
</feature>
<proteinExistence type="predicted"/>
<evidence type="ECO:0000256" key="2">
    <source>
        <dbReference type="ARBA" id="ARBA00023125"/>
    </source>
</evidence>
<dbReference type="InterPro" id="IPR018060">
    <property type="entry name" value="HTH_AraC"/>
</dbReference>
<dbReference type="EMBL" id="SMRT01000008">
    <property type="protein sequence ID" value="TDF96233.1"/>
    <property type="molecule type" value="Genomic_DNA"/>
</dbReference>
<dbReference type="PANTHER" id="PTHR43280">
    <property type="entry name" value="ARAC-FAMILY TRANSCRIPTIONAL REGULATOR"/>
    <property type="match status" value="1"/>
</dbReference>
<dbReference type="AlphaFoldDB" id="A0A4R5KKZ3"/>
<dbReference type="SMART" id="SM00342">
    <property type="entry name" value="HTH_ARAC"/>
    <property type="match status" value="1"/>
</dbReference>
<organism evidence="7 8">
    <name type="scientific">Paenibacillus piri</name>
    <dbReference type="NCBI Taxonomy" id="2547395"/>
    <lineage>
        <taxon>Bacteria</taxon>
        <taxon>Bacillati</taxon>
        <taxon>Bacillota</taxon>
        <taxon>Bacilli</taxon>
        <taxon>Bacillales</taxon>
        <taxon>Paenibacillaceae</taxon>
        <taxon>Paenibacillus</taxon>
    </lineage>
</organism>
<evidence type="ECO:0000256" key="1">
    <source>
        <dbReference type="ARBA" id="ARBA00023015"/>
    </source>
</evidence>
<keyword evidence="2" id="KW-0238">DNA-binding</keyword>
<keyword evidence="3" id="KW-0804">Transcription</keyword>
<dbReference type="Gene3D" id="1.10.10.60">
    <property type="entry name" value="Homeodomain-like"/>
    <property type="match status" value="2"/>
</dbReference>
<reference evidence="7 8" key="1">
    <citation type="submission" date="2019-03" db="EMBL/GenBank/DDBJ databases">
        <title>This is whole genome sequence of Paenibacillus sp MS74 strain.</title>
        <authorList>
            <person name="Trinh H.N."/>
        </authorList>
    </citation>
    <scope>NUCLEOTIDE SEQUENCE [LARGE SCALE GENOMIC DNA]</scope>
    <source>
        <strain evidence="7 8">MS74</strain>
    </source>
</reference>
<sequence length="528" mass="60961">MANTIKVMIVDDEVLAIQHLLHLIPWAEYGFEIVAETTYPQQALELFRKHRPQIIFADIRMPGMDGLAFSKAILQMNAPVHIVLLTSYKEFEYAKEAVKIGVCDYLLKHELHPEELVAVLQRIRETLKENEQKEALIRRQLFQDLLKGLELTWEQTRLLSQEGGRHGNPFLFLLLAANAALPVFPVQPTEEARPEPFGWNEIPADDGFRCLDMLPIGRQQWGAILTVPKTSGYLQARSETMAIARLFQKAFQAQRGISASVAISPLFPELTELHRVYAGCDRILQYAPFFENGSIIEPEVVPVKAADLREDVQPYVTRTAAQLERHEAEQACLTVQEAFTHLIKRFQLEEAMLLCRELVAMLDSFRLKRRLARLAERSAAERERSNWTTFNRISQWFQHMLRETIREADAMQSSRYSWKVRQTLERIRENYKEALTVESLAEEVGISGDRLRHLFKQETGVTVLDYITQVRMEHAKQMLQDKRIKVYEIADQVGYKNSQYFSQVFRKTVGVNPLVYAEGKRAADEMEN</sequence>
<dbReference type="SMART" id="SM00448">
    <property type="entry name" value="REC"/>
    <property type="match status" value="1"/>
</dbReference>